<keyword evidence="6" id="KW-1185">Reference proteome</keyword>
<dbReference type="GO" id="GO:0006152">
    <property type="term" value="P:purine nucleoside catabolic process"/>
    <property type="evidence" value="ECO:0007669"/>
    <property type="project" value="TreeGrafter"/>
</dbReference>
<dbReference type="Pfam" id="PF01156">
    <property type="entry name" value="IU_nuc_hydro"/>
    <property type="match status" value="1"/>
</dbReference>
<dbReference type="GO" id="GO:0008477">
    <property type="term" value="F:purine nucleosidase activity"/>
    <property type="evidence" value="ECO:0007669"/>
    <property type="project" value="TreeGrafter"/>
</dbReference>
<evidence type="ECO:0000313" key="7">
    <source>
        <dbReference type="Proteomes" id="UP000663583"/>
    </source>
</evidence>
<sequence>MSAVFVDVDTGIDDAMALLYLLGSAEVIGIAATGGNIGVDQVCANNLGLLEVCRAPDIPVSRGADQPLHGIWSQRASVHGPNGLGYATLPPTERRLTDYDATTAWVVAARAHPGELIGVVTGPLTNLALAVRAEPALPTLLRRLVIMGGAFDEQIDSAAEWNIRVDPEAADEVLTAWTGRQRLPVLCGLDLTRQVAMTPEILDRLTSAAGPSALTAFIEDVMRCYFESHAERGYGYLAYLHDPLAAAAALEPQLISTRAATVTVTLTEPRGKTVADWSGDREPNARIGIGVDSAAFFDRYIEVVGRFARAL</sequence>
<dbReference type="EMBL" id="BLKU01000002">
    <property type="protein sequence ID" value="GFG63082.1"/>
    <property type="molecule type" value="Genomic_DNA"/>
</dbReference>
<dbReference type="EMBL" id="CP065047">
    <property type="protein sequence ID" value="QPI39030.1"/>
    <property type="molecule type" value="Genomic_DNA"/>
</dbReference>
<dbReference type="Proteomes" id="UP000663583">
    <property type="component" value="Chromosome"/>
</dbReference>
<dbReference type="InterPro" id="IPR023186">
    <property type="entry name" value="IUNH"/>
</dbReference>
<evidence type="ECO:0000313" key="5">
    <source>
        <dbReference type="EMBL" id="QPI39030.1"/>
    </source>
</evidence>
<reference evidence="5" key="3">
    <citation type="submission" date="2020-11" db="EMBL/GenBank/DDBJ databases">
        <title>Intraspecies plasmid and genomic variation of Mycobacterium kubicae revealed by the complete genome sequences of two clinical isolates.</title>
        <authorList>
            <person name="Hendrix J.R."/>
            <person name="Epperson L.E."/>
            <person name="Honda J.R."/>
            <person name="Strong M."/>
        </authorList>
    </citation>
    <scope>NUCLEOTIDE SEQUENCE</scope>
    <source>
        <strain evidence="5">JCM 13573</strain>
    </source>
</reference>
<proteinExistence type="predicted"/>
<dbReference type="PANTHER" id="PTHR12304:SF4">
    <property type="entry name" value="URIDINE NUCLEOSIDASE"/>
    <property type="match status" value="1"/>
</dbReference>
<accession>A0AAX1JF94</accession>
<evidence type="ECO:0000256" key="1">
    <source>
        <dbReference type="ARBA" id="ARBA00022801"/>
    </source>
</evidence>
<name>A0AAX1JF94_9MYCO</name>
<protein>
    <submittedName>
        <fullName evidence="5">Nucleoside hydrolase</fullName>
    </submittedName>
</protein>
<dbReference type="KEGG" id="mku:I2456_05875"/>
<dbReference type="PANTHER" id="PTHR12304">
    <property type="entry name" value="INOSINE-URIDINE PREFERRING NUCLEOSIDE HYDROLASE"/>
    <property type="match status" value="1"/>
</dbReference>
<dbReference type="AlphaFoldDB" id="A0AAX1JF94"/>
<dbReference type="InterPro" id="IPR001910">
    <property type="entry name" value="Inosine/uridine_hydrolase_dom"/>
</dbReference>
<dbReference type="Gene3D" id="3.90.245.10">
    <property type="entry name" value="Ribonucleoside hydrolase-like"/>
    <property type="match status" value="1"/>
</dbReference>
<evidence type="ECO:0000313" key="4">
    <source>
        <dbReference type="EMBL" id="GFG63082.1"/>
    </source>
</evidence>
<evidence type="ECO:0000313" key="6">
    <source>
        <dbReference type="Proteomes" id="UP000465306"/>
    </source>
</evidence>
<dbReference type="SUPFAM" id="SSF53590">
    <property type="entry name" value="Nucleoside hydrolase"/>
    <property type="match status" value="1"/>
</dbReference>
<dbReference type="GO" id="GO:0005829">
    <property type="term" value="C:cytosol"/>
    <property type="evidence" value="ECO:0007669"/>
    <property type="project" value="TreeGrafter"/>
</dbReference>
<reference evidence="4" key="2">
    <citation type="submission" date="2020-02" db="EMBL/GenBank/DDBJ databases">
        <authorList>
            <person name="Matsumoto Y."/>
            <person name="Kinjo T."/>
            <person name="Motooka D."/>
            <person name="Nabeya D."/>
            <person name="Jung N."/>
            <person name="Uechi K."/>
            <person name="Horii T."/>
            <person name="Iida T."/>
            <person name="Fujita J."/>
            <person name="Nakamura S."/>
        </authorList>
    </citation>
    <scope>NUCLEOTIDE SEQUENCE</scope>
    <source>
        <strain evidence="4">JCM 13573</strain>
    </source>
</reference>
<dbReference type="RefSeq" id="WP_085073771.1">
    <property type="nucleotide sequence ID" value="NZ_BLKU01000002.1"/>
</dbReference>
<evidence type="ECO:0000256" key="2">
    <source>
        <dbReference type="ARBA" id="ARBA00023295"/>
    </source>
</evidence>
<feature type="domain" description="Inosine/uridine-preferring nucleoside hydrolase" evidence="3">
    <location>
        <begin position="4"/>
        <end position="298"/>
    </location>
</feature>
<keyword evidence="2" id="KW-0326">Glycosidase</keyword>
<reference evidence="4 6" key="1">
    <citation type="journal article" date="2019" name="Emerg. Microbes Infect.">
        <title>Comprehensive subspecies identification of 175 nontuberculous mycobacteria species based on 7547 genomic profiles.</title>
        <authorList>
            <person name="Matsumoto Y."/>
            <person name="Kinjo T."/>
            <person name="Motooka D."/>
            <person name="Nabeya D."/>
            <person name="Jung N."/>
            <person name="Uechi K."/>
            <person name="Horii T."/>
            <person name="Iida T."/>
            <person name="Fujita J."/>
            <person name="Nakamura S."/>
        </authorList>
    </citation>
    <scope>NUCLEOTIDE SEQUENCE [LARGE SCALE GENOMIC DNA]</scope>
    <source>
        <strain evidence="4 6">JCM 13573</strain>
    </source>
</reference>
<dbReference type="InterPro" id="IPR036452">
    <property type="entry name" value="Ribo_hydro-like"/>
</dbReference>
<evidence type="ECO:0000259" key="3">
    <source>
        <dbReference type="Pfam" id="PF01156"/>
    </source>
</evidence>
<organism evidence="5 7">
    <name type="scientific">Mycobacterium kubicae</name>
    <dbReference type="NCBI Taxonomy" id="120959"/>
    <lineage>
        <taxon>Bacteria</taxon>
        <taxon>Bacillati</taxon>
        <taxon>Actinomycetota</taxon>
        <taxon>Actinomycetes</taxon>
        <taxon>Mycobacteriales</taxon>
        <taxon>Mycobacteriaceae</taxon>
        <taxon>Mycobacterium</taxon>
        <taxon>Mycobacterium simiae complex</taxon>
    </lineage>
</organism>
<dbReference type="Proteomes" id="UP000465306">
    <property type="component" value="Unassembled WGS sequence"/>
</dbReference>
<keyword evidence="1 5" id="KW-0378">Hydrolase</keyword>
<gene>
    <name evidence="4" type="primary">iunH</name>
    <name evidence="5" type="ORF">I2456_05875</name>
    <name evidence="4" type="ORF">MKUB_05720</name>
</gene>